<sequence>MESLIINNAITVVIDMRNSSNLINDDNDVRLAEKIILEFNNLIHDNKGSVVFSKSTGDGYILIYETEKFLKSYKILNKLITEVISYIKNLALAYPNLKLGYGIGMQKSPVKIIKLESNIHKSEFLIGQSINTATKYAYYHNRTSLEHKEFIFDGILTTKTINNLLSKEGFEELYKCKEKSGISAYRIKSLKRR</sequence>
<dbReference type="KEGG" id="tbk:HF295_02640"/>
<reference evidence="1 2" key="1">
    <citation type="submission" date="2020-04" db="EMBL/GenBank/DDBJ databases">
        <authorList>
            <person name="Zheng R.K."/>
            <person name="Sun C.M."/>
        </authorList>
    </citation>
    <scope>NUCLEOTIDE SEQUENCE [LARGE SCALE GENOMIC DNA]</scope>
    <source>
        <strain evidence="2">zrk29</strain>
    </source>
</reference>
<evidence type="ECO:0008006" key="3">
    <source>
        <dbReference type="Google" id="ProtNLM"/>
    </source>
</evidence>
<proteinExistence type="predicted"/>
<protein>
    <recommendedName>
        <fullName evidence="3">Adenylate/guanylate cyclase domain-containing protein</fullName>
    </recommendedName>
</protein>
<evidence type="ECO:0000313" key="2">
    <source>
        <dbReference type="Proteomes" id="UP000512167"/>
    </source>
</evidence>
<dbReference type="AlphaFoldDB" id="A0A7L6N493"/>
<accession>A0A7L6N493</accession>
<organism evidence="1 2">
    <name type="scientific">Hujiaoplasma nucleasis</name>
    <dbReference type="NCBI Taxonomy" id="2725268"/>
    <lineage>
        <taxon>Bacteria</taxon>
        <taxon>Bacillati</taxon>
        <taxon>Mycoplasmatota</taxon>
        <taxon>Mollicutes</taxon>
        <taxon>Candidatus Izemoplasmatales</taxon>
        <taxon>Hujiaoplasmataceae</taxon>
        <taxon>Hujiaoplasma</taxon>
    </lineage>
</organism>
<name>A0A7L6N493_9MOLU</name>
<dbReference type="RefSeq" id="WP_312032299.1">
    <property type="nucleotide sequence ID" value="NZ_CP051151.1"/>
</dbReference>
<dbReference type="EMBL" id="CP051151">
    <property type="protein sequence ID" value="QLY39815.1"/>
    <property type="molecule type" value="Genomic_DNA"/>
</dbReference>
<evidence type="ECO:0000313" key="1">
    <source>
        <dbReference type="EMBL" id="QLY39815.1"/>
    </source>
</evidence>
<dbReference type="Proteomes" id="UP000512167">
    <property type="component" value="Chromosome"/>
</dbReference>
<gene>
    <name evidence="1" type="ORF">HF295_02640</name>
</gene>
<keyword evidence="2" id="KW-1185">Reference proteome</keyword>